<keyword evidence="12" id="KW-0234">DNA repair</keyword>
<name>A0A4S8KWB8_DENBC</name>
<evidence type="ECO:0000256" key="15">
    <source>
        <dbReference type="ARBA" id="ARBA00081902"/>
    </source>
</evidence>
<dbReference type="Gene3D" id="3.40.1170.60">
    <property type="match status" value="1"/>
</dbReference>
<evidence type="ECO:0000256" key="10">
    <source>
        <dbReference type="ARBA" id="ARBA00022842"/>
    </source>
</evidence>
<feature type="compositionally biased region" description="Polar residues" evidence="16">
    <location>
        <begin position="201"/>
        <end position="212"/>
    </location>
</feature>
<evidence type="ECO:0000256" key="6">
    <source>
        <dbReference type="ARBA" id="ARBA00022679"/>
    </source>
</evidence>
<dbReference type="InterPro" id="IPR001357">
    <property type="entry name" value="BRCT_dom"/>
</dbReference>
<dbReference type="InterPro" id="IPR038401">
    <property type="entry name" value="Rev1_C_sf"/>
</dbReference>
<dbReference type="SUPFAM" id="SSF56672">
    <property type="entry name" value="DNA/RNA polymerases"/>
    <property type="match status" value="1"/>
</dbReference>
<keyword evidence="13" id="KW-0539">Nucleus</keyword>
<evidence type="ECO:0000259" key="18">
    <source>
        <dbReference type="PROSITE" id="PS50173"/>
    </source>
</evidence>
<dbReference type="EMBL" id="ML179938">
    <property type="protein sequence ID" value="THU80111.1"/>
    <property type="molecule type" value="Genomic_DNA"/>
</dbReference>
<dbReference type="PROSITE" id="PS50172">
    <property type="entry name" value="BRCT"/>
    <property type="match status" value="1"/>
</dbReference>
<dbReference type="Pfam" id="PF16589">
    <property type="entry name" value="BRCT_2"/>
    <property type="match status" value="1"/>
</dbReference>
<keyword evidence="11" id="KW-0238">DNA-binding</keyword>
<evidence type="ECO:0000256" key="8">
    <source>
        <dbReference type="ARBA" id="ARBA00022723"/>
    </source>
</evidence>
<dbReference type="CDD" id="cd17719">
    <property type="entry name" value="BRCT_Rev1"/>
    <property type="match status" value="1"/>
</dbReference>
<dbReference type="InterPro" id="IPR001126">
    <property type="entry name" value="UmuC"/>
</dbReference>
<keyword evidence="20" id="KW-1185">Reference proteome</keyword>
<dbReference type="AlphaFoldDB" id="A0A4S8KWB8"/>
<keyword evidence="9" id="KW-0227">DNA damage</keyword>
<feature type="domain" description="UmuC" evidence="18">
    <location>
        <begin position="396"/>
        <end position="597"/>
    </location>
</feature>
<evidence type="ECO:0000256" key="14">
    <source>
        <dbReference type="ARBA" id="ARBA00058985"/>
    </source>
</evidence>
<dbReference type="Gene3D" id="3.30.1490.100">
    <property type="entry name" value="DNA polymerase, Y-family, little finger domain"/>
    <property type="match status" value="1"/>
</dbReference>
<dbReference type="GO" id="GO:0005634">
    <property type="term" value="C:nucleus"/>
    <property type="evidence" value="ECO:0007669"/>
    <property type="project" value="UniProtKB-SubCell"/>
</dbReference>
<dbReference type="Proteomes" id="UP000297245">
    <property type="component" value="Unassembled WGS sequence"/>
</dbReference>
<comment type="cofactor">
    <cofactor evidence="1">
        <name>Mg(2+)</name>
        <dbReference type="ChEBI" id="CHEBI:18420"/>
    </cofactor>
</comment>
<dbReference type="Pfam" id="PF16727">
    <property type="entry name" value="REV1_C"/>
    <property type="match status" value="1"/>
</dbReference>
<dbReference type="GO" id="GO:0046872">
    <property type="term" value="F:metal ion binding"/>
    <property type="evidence" value="ECO:0007669"/>
    <property type="project" value="UniProtKB-KW"/>
</dbReference>
<dbReference type="GO" id="GO:0003684">
    <property type="term" value="F:damaged DNA binding"/>
    <property type="evidence" value="ECO:0007669"/>
    <property type="project" value="InterPro"/>
</dbReference>
<dbReference type="InterPro" id="IPR025527">
    <property type="entry name" value="HUWE1/Rev1_UBM"/>
</dbReference>
<dbReference type="OrthoDB" id="427711at2759"/>
<dbReference type="FunFam" id="3.30.1490.100:FF:000001">
    <property type="entry name" value="DNA repair protein REV1"/>
    <property type="match status" value="1"/>
</dbReference>
<dbReference type="PROSITE" id="PS50173">
    <property type="entry name" value="UMUC"/>
    <property type="match status" value="1"/>
</dbReference>
<feature type="region of interest" description="Disordered" evidence="16">
    <location>
        <begin position="816"/>
        <end position="847"/>
    </location>
</feature>
<dbReference type="Pfam" id="PF11799">
    <property type="entry name" value="IMS_C"/>
    <property type="match status" value="1"/>
</dbReference>
<dbReference type="FunFam" id="3.40.50.10190:FF:000011">
    <property type="entry name" value="DNA repair protein REV1"/>
    <property type="match status" value="1"/>
</dbReference>
<dbReference type="GO" id="GO:0006281">
    <property type="term" value="P:DNA repair"/>
    <property type="evidence" value="ECO:0007669"/>
    <property type="project" value="UniProtKB-KW"/>
</dbReference>
<keyword evidence="6" id="KW-0808">Transferase</keyword>
<dbReference type="Gene3D" id="1.20.58.1280">
    <property type="entry name" value="DNA repair protein Rev1, C-terminal domain"/>
    <property type="match status" value="1"/>
</dbReference>
<dbReference type="Pfam" id="PF00817">
    <property type="entry name" value="IMS"/>
    <property type="match status" value="1"/>
</dbReference>
<dbReference type="InterPro" id="IPR024728">
    <property type="entry name" value="PolY_HhH_motif"/>
</dbReference>
<evidence type="ECO:0000256" key="9">
    <source>
        <dbReference type="ARBA" id="ARBA00022763"/>
    </source>
</evidence>
<dbReference type="SUPFAM" id="SSF100879">
    <property type="entry name" value="Lesion bypass DNA polymerase (Y-family), little finger domain"/>
    <property type="match status" value="1"/>
</dbReference>
<dbReference type="Gene3D" id="3.30.70.270">
    <property type="match status" value="1"/>
</dbReference>
<proteinExistence type="inferred from homology"/>
<dbReference type="GO" id="GO:0042276">
    <property type="term" value="P:error-prone translesion synthesis"/>
    <property type="evidence" value="ECO:0007669"/>
    <property type="project" value="TreeGrafter"/>
</dbReference>
<evidence type="ECO:0000256" key="4">
    <source>
        <dbReference type="ARBA" id="ARBA00020399"/>
    </source>
</evidence>
<keyword evidence="7" id="KW-0548">Nucleotidyltransferase</keyword>
<dbReference type="GO" id="GO:0070987">
    <property type="term" value="P:error-free translesion synthesis"/>
    <property type="evidence" value="ECO:0007669"/>
    <property type="project" value="UniProtKB-ARBA"/>
</dbReference>
<feature type="region of interest" description="Disordered" evidence="16">
    <location>
        <begin position="197"/>
        <end position="251"/>
    </location>
</feature>
<evidence type="ECO:0000313" key="19">
    <source>
        <dbReference type="EMBL" id="THU80111.1"/>
    </source>
</evidence>
<organism evidence="19 20">
    <name type="scientific">Dendrothele bispora (strain CBS 962.96)</name>
    <dbReference type="NCBI Taxonomy" id="1314807"/>
    <lineage>
        <taxon>Eukaryota</taxon>
        <taxon>Fungi</taxon>
        <taxon>Dikarya</taxon>
        <taxon>Basidiomycota</taxon>
        <taxon>Agaricomycotina</taxon>
        <taxon>Agaricomycetes</taxon>
        <taxon>Agaricomycetidae</taxon>
        <taxon>Agaricales</taxon>
        <taxon>Agaricales incertae sedis</taxon>
        <taxon>Dendrothele</taxon>
    </lineage>
</organism>
<protein>
    <recommendedName>
        <fullName evidence="4">DNA repair protein REV1</fullName>
    </recommendedName>
    <alternativeName>
        <fullName evidence="15">Reversionless protein 1</fullName>
    </alternativeName>
</protein>
<evidence type="ECO:0000256" key="3">
    <source>
        <dbReference type="ARBA" id="ARBA00010945"/>
    </source>
</evidence>
<dbReference type="InterPro" id="IPR047346">
    <property type="entry name" value="Rev1_UBM1/2"/>
</dbReference>
<dbReference type="CDD" id="cd01701">
    <property type="entry name" value="PolY_Rev1"/>
    <property type="match status" value="1"/>
</dbReference>
<dbReference type="InterPro" id="IPR043502">
    <property type="entry name" value="DNA/RNA_pol_sf"/>
</dbReference>
<comment type="subcellular location">
    <subcellularLocation>
        <location evidence="2">Nucleus</location>
    </subcellularLocation>
</comment>
<evidence type="ECO:0000259" key="17">
    <source>
        <dbReference type="PROSITE" id="PS50172"/>
    </source>
</evidence>
<evidence type="ECO:0000256" key="1">
    <source>
        <dbReference type="ARBA" id="ARBA00001946"/>
    </source>
</evidence>
<dbReference type="GO" id="GO:0003887">
    <property type="term" value="F:DNA-directed DNA polymerase activity"/>
    <property type="evidence" value="ECO:0007669"/>
    <property type="project" value="TreeGrafter"/>
</dbReference>
<evidence type="ECO:0000256" key="5">
    <source>
        <dbReference type="ARBA" id="ARBA00022634"/>
    </source>
</evidence>
<dbReference type="Gene3D" id="6.10.250.1490">
    <property type="match status" value="1"/>
</dbReference>
<keyword evidence="10" id="KW-0460">Magnesium</keyword>
<accession>A0A4S8KWB8</accession>
<evidence type="ECO:0000313" key="20">
    <source>
        <dbReference type="Proteomes" id="UP000297245"/>
    </source>
</evidence>
<comment type="function">
    <text evidence="14">Deoxycytidyl transferase involved in DNA repair. Transfers a dCMP residue from dCTP to the 3'-end of a DNA primer in a template-dependent reaction. May assist in the first step in the bypass of abasic lesions by the insertion of a nucleotide opposite the lesion. Required for normal induction of mutations by physical and chemical agents. Involved in mitochondrial DNA mutagenesis.</text>
</comment>
<dbReference type="Pfam" id="PF14377">
    <property type="entry name" value="UBM"/>
    <property type="match status" value="2"/>
</dbReference>
<comment type="similarity">
    <text evidence="3">Belongs to the DNA polymerase type-Y family.</text>
</comment>
<dbReference type="Gene3D" id="3.40.50.10190">
    <property type="entry name" value="BRCT domain"/>
    <property type="match status" value="1"/>
</dbReference>
<evidence type="ECO:0000256" key="13">
    <source>
        <dbReference type="ARBA" id="ARBA00023242"/>
    </source>
</evidence>
<feature type="region of interest" description="Disordered" evidence="16">
    <location>
        <begin position="1"/>
        <end position="53"/>
    </location>
</feature>
<dbReference type="InterPro" id="IPR017961">
    <property type="entry name" value="DNA_pol_Y-fam_little_finger"/>
</dbReference>
<evidence type="ECO:0000256" key="16">
    <source>
        <dbReference type="SAM" id="MobiDB-lite"/>
    </source>
</evidence>
<feature type="compositionally biased region" description="Low complexity" evidence="16">
    <location>
        <begin position="1"/>
        <end position="13"/>
    </location>
</feature>
<evidence type="ECO:0000256" key="12">
    <source>
        <dbReference type="ARBA" id="ARBA00023204"/>
    </source>
</evidence>
<dbReference type="Pfam" id="PF11798">
    <property type="entry name" value="IMS_HHH"/>
    <property type="match status" value="1"/>
</dbReference>
<dbReference type="Gene3D" id="1.10.150.20">
    <property type="entry name" value="5' to 3' exonuclease, C-terminal subdomain"/>
    <property type="match status" value="1"/>
</dbReference>
<dbReference type="PANTHER" id="PTHR45990">
    <property type="entry name" value="DNA REPAIR PROTEIN REV1"/>
    <property type="match status" value="1"/>
</dbReference>
<sequence>MAPSEPSASNSSSDYFETDDPEFLEALQNTVLPGDLPTDEQQHASSPQPSLKRSYQVFEAEDKRDDRNDIYGAAHFGEFGEYMQRKRAKLQIQNAGIANDETLEKVPQIFNGISIYITGRTTPSLQDLRTLIVRHGGVFQAYLDKKTLVTHIVTCSLTPAKVQEFKHLKVVRPEWLVESAKQGILLPWRDFIYRPTERSEPSQGVRPQQKSLLDSFPSQQNLSSSSTLQKKPPRPVMIAKTTPQHSDSPLGLIYTTDPKTLEEAARIPSYAAHKSNPNAQRAMENPVWRSAHTSIAPDFIEGYYKNSRLHHLSSWKAELKSLLQEAQERADKGIVDVLDSEGDIESSKVSAESEDLSDLGGSGVSMRGAEFVLRSPSKGKEKGKGKAVPPGEDRVIMHCDFDCFFVSAGLVNRPQLKGKPVVVCHSQGAQGGTSSTSEVASASYEARAFGIKNGMSLQQVRKLCPDIVTIPYEFELYKQFSLKFYTILMKHADDLQAVSVDEALIDVTSTVSRLLSKAQSGSSTSRQTDPAKDLAETIRTQVRKATRCEVSIGVAHNILLSRLATRRAKPAGSYHLLPVDVNEFLAPLDISDLHGFGRSAKQKALEKLGTTKLGELREKSKSILCGVLGKSTGETLYNAVRGVDDKKLESDKKRKSVSCDINYGIRFENNEQVEIFVHQMAGEVMRRMEEIKVLGRSITLKIMKRDPTAPVEPPKFLGHGACDVFNKQTALLGPNGRATSDSKVIGNHAWRMLKSFNFDPKELRGIGIQIQKLEPASGDVDLVPGQGKLSFHKVERSKANEEAAKARRSAISKALEEAKTAEAEATVSRNEPRSRSNSIQPPTLDLPSFSQVDKSVFEALPEDIRSELEVEYKRRSASPFPGPATAVTPISDIKTTAIRSFVSGNRTNALFPFPRKIFIKGNNNSPNLKRITQQLAPRSAPAYSPNKKNLFTKRLSLAAWKVPERELRKLNIDPEVFAMLPRNIQREQITAARLIKNTGAIPEKSGDRVVLKPRKIDHGEVFRQPPPKARHVPPPLLKQQGKDEKLYFSETDDVQNIIEQWITRFKNHPPNNRDVDFFAKWLVKNVDREVATDEGLARAIAVMKWWFMLVRRHFGQHEYGRLHEDEPSKEEKVGEAWWTAFRSVKDQMDAVATNRFGGKLSLR</sequence>
<feature type="compositionally biased region" description="Polar residues" evidence="16">
    <location>
        <begin position="43"/>
        <end position="53"/>
    </location>
</feature>
<reference evidence="19 20" key="1">
    <citation type="journal article" date="2019" name="Nat. Ecol. Evol.">
        <title>Megaphylogeny resolves global patterns of mushroom evolution.</title>
        <authorList>
            <person name="Varga T."/>
            <person name="Krizsan K."/>
            <person name="Foldi C."/>
            <person name="Dima B."/>
            <person name="Sanchez-Garcia M."/>
            <person name="Sanchez-Ramirez S."/>
            <person name="Szollosi G.J."/>
            <person name="Szarkandi J.G."/>
            <person name="Papp V."/>
            <person name="Albert L."/>
            <person name="Andreopoulos W."/>
            <person name="Angelini C."/>
            <person name="Antonin V."/>
            <person name="Barry K.W."/>
            <person name="Bougher N.L."/>
            <person name="Buchanan P."/>
            <person name="Buyck B."/>
            <person name="Bense V."/>
            <person name="Catcheside P."/>
            <person name="Chovatia M."/>
            <person name="Cooper J."/>
            <person name="Damon W."/>
            <person name="Desjardin D."/>
            <person name="Finy P."/>
            <person name="Geml J."/>
            <person name="Haridas S."/>
            <person name="Hughes K."/>
            <person name="Justo A."/>
            <person name="Karasinski D."/>
            <person name="Kautmanova I."/>
            <person name="Kiss B."/>
            <person name="Kocsube S."/>
            <person name="Kotiranta H."/>
            <person name="LaButti K.M."/>
            <person name="Lechner B.E."/>
            <person name="Liimatainen K."/>
            <person name="Lipzen A."/>
            <person name="Lukacs Z."/>
            <person name="Mihaltcheva S."/>
            <person name="Morgado L.N."/>
            <person name="Niskanen T."/>
            <person name="Noordeloos M.E."/>
            <person name="Ohm R.A."/>
            <person name="Ortiz-Santana B."/>
            <person name="Ovrebo C."/>
            <person name="Racz N."/>
            <person name="Riley R."/>
            <person name="Savchenko A."/>
            <person name="Shiryaev A."/>
            <person name="Soop K."/>
            <person name="Spirin V."/>
            <person name="Szebenyi C."/>
            <person name="Tomsovsky M."/>
            <person name="Tulloss R.E."/>
            <person name="Uehling J."/>
            <person name="Grigoriev I.V."/>
            <person name="Vagvolgyi C."/>
            <person name="Papp T."/>
            <person name="Martin F.M."/>
            <person name="Miettinen O."/>
            <person name="Hibbett D.S."/>
            <person name="Nagy L.G."/>
        </authorList>
    </citation>
    <scope>NUCLEOTIDE SEQUENCE [LARGE SCALE GENOMIC DNA]</scope>
    <source>
        <strain evidence="19 20">CBS 962.96</strain>
    </source>
</reference>
<keyword evidence="5" id="KW-0237">DNA synthesis</keyword>
<dbReference type="InterPro" id="IPR031991">
    <property type="entry name" value="Rev1_C"/>
</dbReference>
<dbReference type="SMART" id="SM00292">
    <property type="entry name" value="BRCT"/>
    <property type="match status" value="1"/>
</dbReference>
<dbReference type="Gene3D" id="6.10.250.1630">
    <property type="match status" value="1"/>
</dbReference>
<dbReference type="InterPro" id="IPR043128">
    <property type="entry name" value="Rev_trsase/Diguanyl_cyclase"/>
</dbReference>
<evidence type="ECO:0000256" key="11">
    <source>
        <dbReference type="ARBA" id="ARBA00023125"/>
    </source>
</evidence>
<dbReference type="PANTHER" id="PTHR45990:SF1">
    <property type="entry name" value="DNA REPAIR PROTEIN REV1"/>
    <property type="match status" value="1"/>
</dbReference>
<dbReference type="GO" id="GO:0017125">
    <property type="term" value="F:deoxycytidyl transferase activity"/>
    <property type="evidence" value="ECO:0007669"/>
    <property type="project" value="TreeGrafter"/>
</dbReference>
<feature type="domain" description="BRCT" evidence="17">
    <location>
        <begin position="105"/>
        <end position="193"/>
    </location>
</feature>
<keyword evidence="8" id="KW-0479">Metal-binding</keyword>
<dbReference type="InterPro" id="IPR036420">
    <property type="entry name" value="BRCT_dom_sf"/>
</dbReference>
<gene>
    <name evidence="19" type="ORF">K435DRAFT_874704</name>
</gene>
<feature type="compositionally biased region" description="Low complexity" evidence="16">
    <location>
        <begin position="215"/>
        <end position="229"/>
    </location>
</feature>
<dbReference type="SUPFAM" id="SSF52113">
    <property type="entry name" value="BRCT domain"/>
    <property type="match status" value="1"/>
</dbReference>
<dbReference type="CDD" id="cd19318">
    <property type="entry name" value="Rev1_UBM2"/>
    <property type="match status" value="1"/>
</dbReference>
<evidence type="ECO:0000256" key="7">
    <source>
        <dbReference type="ARBA" id="ARBA00022695"/>
    </source>
</evidence>
<evidence type="ECO:0000256" key="2">
    <source>
        <dbReference type="ARBA" id="ARBA00004123"/>
    </source>
</evidence>
<dbReference type="InterPro" id="IPR036775">
    <property type="entry name" value="DNA_pol_Y-fam_lit_finger_sf"/>
</dbReference>